<dbReference type="Pfam" id="PF05504">
    <property type="entry name" value="Spore_GerAC"/>
    <property type="match status" value="1"/>
</dbReference>
<evidence type="ECO:0000259" key="9">
    <source>
        <dbReference type="Pfam" id="PF25198"/>
    </source>
</evidence>
<proteinExistence type="inferred from homology"/>
<dbReference type="InterPro" id="IPR008844">
    <property type="entry name" value="Spore_GerAC-like"/>
</dbReference>
<keyword evidence="7" id="KW-0449">Lipoprotein</keyword>
<dbReference type="GO" id="GO:0016020">
    <property type="term" value="C:membrane"/>
    <property type="evidence" value="ECO:0007669"/>
    <property type="project" value="UniProtKB-SubCell"/>
</dbReference>
<evidence type="ECO:0000256" key="4">
    <source>
        <dbReference type="ARBA" id="ARBA00022729"/>
    </source>
</evidence>
<dbReference type="AlphaFoldDB" id="A0A1M6NGM6"/>
<evidence type="ECO:0000313" key="10">
    <source>
        <dbReference type="EMBL" id="SHJ94817.1"/>
    </source>
</evidence>
<dbReference type="Gene3D" id="3.30.300.210">
    <property type="entry name" value="Nutrient germinant receptor protein C, domain 3"/>
    <property type="match status" value="1"/>
</dbReference>
<evidence type="ECO:0000256" key="7">
    <source>
        <dbReference type="ARBA" id="ARBA00023288"/>
    </source>
</evidence>
<dbReference type="Pfam" id="PF25198">
    <property type="entry name" value="Spore_GerAC_N"/>
    <property type="match status" value="1"/>
</dbReference>
<organism evidence="10 11">
    <name type="scientific">Desulforamulus aeronauticus DSM 10349</name>
    <dbReference type="NCBI Taxonomy" id="1121421"/>
    <lineage>
        <taxon>Bacteria</taxon>
        <taxon>Bacillati</taxon>
        <taxon>Bacillota</taxon>
        <taxon>Clostridia</taxon>
        <taxon>Eubacteriales</taxon>
        <taxon>Peptococcaceae</taxon>
        <taxon>Desulforamulus</taxon>
    </lineage>
</organism>
<evidence type="ECO:0000313" key="11">
    <source>
        <dbReference type="Proteomes" id="UP000183997"/>
    </source>
</evidence>
<evidence type="ECO:0000256" key="5">
    <source>
        <dbReference type="ARBA" id="ARBA00023136"/>
    </source>
</evidence>
<evidence type="ECO:0000256" key="6">
    <source>
        <dbReference type="ARBA" id="ARBA00023139"/>
    </source>
</evidence>
<reference evidence="11" key="1">
    <citation type="submission" date="2016-11" db="EMBL/GenBank/DDBJ databases">
        <authorList>
            <person name="Varghese N."/>
            <person name="Submissions S."/>
        </authorList>
    </citation>
    <scope>NUCLEOTIDE SEQUENCE [LARGE SCALE GENOMIC DNA]</scope>
    <source>
        <strain evidence="11">DSM 10349</strain>
    </source>
</reference>
<dbReference type="OrthoDB" id="9816067at2"/>
<comment type="subcellular location">
    <subcellularLocation>
        <location evidence="1">Membrane</location>
        <topology evidence="1">Lipid-anchor</topology>
    </subcellularLocation>
</comment>
<evidence type="ECO:0000256" key="2">
    <source>
        <dbReference type="ARBA" id="ARBA00007886"/>
    </source>
</evidence>
<name>A0A1M6NGM6_9FIRM</name>
<evidence type="ECO:0000256" key="1">
    <source>
        <dbReference type="ARBA" id="ARBA00004635"/>
    </source>
</evidence>
<evidence type="ECO:0000256" key="3">
    <source>
        <dbReference type="ARBA" id="ARBA00022544"/>
    </source>
</evidence>
<sequence length="427" mass="48322">MRDKAKEVKLWIKIVCLLCLISTSIGCMGARETDQLAFVLAIGFDKADNNQQEVTITIANTLAFSSTGGSGGQDAPSYETVSVKAPSAWETGSLFNSFNSRELAYMHTKLFVIGEETAKDGIEKYLTAISRFREARGNSSLYICKGKAKDFLMNNKPVLETSPAKQIELIENTSKIIGYFPVTTVNDILKTLKNLHSSPIAGLVGIHKTGEDEQVEKLLRETTDPLQEPYYAGVVPRTGGNKAEFIGTAVFNDDKMVGILSGSETRTMLLLQGDLTSSMYNIRDPKYDNFNIAVNLRQARKPEIRINREADGVKIEETVFLEGEFIAIESGEDYEGVEAKRQLEQTFSREVEKQARELIAKTKEENYGDIFQYDRYYRKELRTWEEWKNLNWKEIYDEAEINVICKTNIRRPGLLRQTLPILRTEKK</sequence>
<dbReference type="EMBL" id="FRAR01000004">
    <property type="protein sequence ID" value="SHJ94817.1"/>
    <property type="molecule type" value="Genomic_DNA"/>
</dbReference>
<dbReference type="NCBIfam" id="TIGR02887">
    <property type="entry name" value="spore_ger_x_C"/>
    <property type="match status" value="1"/>
</dbReference>
<keyword evidence="11" id="KW-1185">Reference proteome</keyword>
<dbReference type="InterPro" id="IPR038501">
    <property type="entry name" value="Spore_GerAC_C_sf"/>
</dbReference>
<dbReference type="STRING" id="1121421.SAMN02745123_00122"/>
<dbReference type="PANTHER" id="PTHR35789:SF1">
    <property type="entry name" value="SPORE GERMINATION PROTEIN B3"/>
    <property type="match status" value="1"/>
</dbReference>
<evidence type="ECO:0000259" key="8">
    <source>
        <dbReference type="Pfam" id="PF05504"/>
    </source>
</evidence>
<keyword evidence="4" id="KW-0732">Signal</keyword>
<keyword evidence="6" id="KW-0564">Palmitate</keyword>
<dbReference type="InterPro" id="IPR057336">
    <property type="entry name" value="GerAC_N"/>
</dbReference>
<gene>
    <name evidence="10" type="ORF">SAMN02745123_00122</name>
</gene>
<accession>A0A1M6NGM6</accession>
<dbReference type="PANTHER" id="PTHR35789">
    <property type="entry name" value="SPORE GERMINATION PROTEIN B3"/>
    <property type="match status" value="1"/>
</dbReference>
<protein>
    <submittedName>
        <fullName evidence="10">Germination protein, Ger(X)C family</fullName>
    </submittedName>
</protein>
<dbReference type="InterPro" id="IPR046953">
    <property type="entry name" value="Spore_GerAC-like_C"/>
</dbReference>
<dbReference type="GO" id="GO:0009847">
    <property type="term" value="P:spore germination"/>
    <property type="evidence" value="ECO:0007669"/>
    <property type="project" value="InterPro"/>
</dbReference>
<keyword evidence="3" id="KW-0309">Germination</keyword>
<feature type="domain" description="Spore germination GerAC-like C-terminal" evidence="8">
    <location>
        <begin position="247"/>
        <end position="413"/>
    </location>
</feature>
<dbReference type="Proteomes" id="UP000183997">
    <property type="component" value="Unassembled WGS sequence"/>
</dbReference>
<feature type="domain" description="Spore germination protein N-terminal" evidence="9">
    <location>
        <begin position="30"/>
        <end position="204"/>
    </location>
</feature>
<comment type="similarity">
    <text evidence="2">Belongs to the GerABKC lipoprotein family.</text>
</comment>
<dbReference type="PROSITE" id="PS51257">
    <property type="entry name" value="PROKAR_LIPOPROTEIN"/>
    <property type="match status" value="1"/>
</dbReference>
<dbReference type="RefSeq" id="WP_072910339.1">
    <property type="nucleotide sequence ID" value="NZ_FRAR01000004.1"/>
</dbReference>
<keyword evidence="5" id="KW-0472">Membrane</keyword>